<dbReference type="InterPro" id="IPR003313">
    <property type="entry name" value="AraC-bd"/>
</dbReference>
<protein>
    <submittedName>
        <fullName evidence="5">Transcriptional regulator, AraC family</fullName>
    </submittedName>
</protein>
<name>A0A1M7EGP8_9FLAO</name>
<dbReference type="Gene3D" id="1.10.10.60">
    <property type="entry name" value="Homeodomain-like"/>
    <property type="match status" value="2"/>
</dbReference>
<dbReference type="InterPro" id="IPR009057">
    <property type="entry name" value="Homeodomain-like_sf"/>
</dbReference>
<gene>
    <name evidence="5" type="ORF">SAMN05444267_102824</name>
</gene>
<dbReference type="SUPFAM" id="SSF51182">
    <property type="entry name" value="RmlC-like cupins"/>
    <property type="match status" value="1"/>
</dbReference>
<feature type="domain" description="HTH araC/xylS-type" evidence="4">
    <location>
        <begin position="182"/>
        <end position="279"/>
    </location>
</feature>
<dbReference type="AlphaFoldDB" id="A0A1M7EGP8"/>
<dbReference type="InterPro" id="IPR014710">
    <property type="entry name" value="RmlC-like_jellyroll"/>
</dbReference>
<keyword evidence="1" id="KW-0805">Transcription regulation</keyword>
<dbReference type="Proteomes" id="UP000184364">
    <property type="component" value="Unassembled WGS sequence"/>
</dbReference>
<evidence type="ECO:0000313" key="6">
    <source>
        <dbReference type="Proteomes" id="UP000184364"/>
    </source>
</evidence>
<dbReference type="PANTHER" id="PTHR43280">
    <property type="entry name" value="ARAC-FAMILY TRANSCRIPTIONAL REGULATOR"/>
    <property type="match status" value="1"/>
</dbReference>
<evidence type="ECO:0000256" key="1">
    <source>
        <dbReference type="ARBA" id="ARBA00023015"/>
    </source>
</evidence>
<dbReference type="Pfam" id="PF12833">
    <property type="entry name" value="HTH_18"/>
    <property type="match status" value="1"/>
</dbReference>
<sequence>MKVTFERVIPDEESSFRTIHNNSPISEFKWQYHYHPEIELVCVISGSGTRHVGYHKSNYSNGDLVLIGSNIPHSGFGLNSIDPHEEIVLQFKEDILQFPEQEVGAKSIKDLLELSKYGIQFHSKIKKAMLPKLKLMLESEGYKRYLLLLDILFELSTCKDYELLNKEIMPYTIISKNKTRLENIFTYVEHHYDQEINIENVAKLANLTLPAFCNFFKKATQITFTEFVNRYRINKACLLMTQDKSISECSYSCGFNNVTYFNRMFKKYTEKTPSEFIKNYSHNKMKIDFKIDDTHKIIATF</sequence>
<dbReference type="PROSITE" id="PS01124">
    <property type="entry name" value="HTH_ARAC_FAMILY_2"/>
    <property type="match status" value="1"/>
</dbReference>
<dbReference type="Pfam" id="PF02311">
    <property type="entry name" value="AraC_binding"/>
    <property type="match status" value="1"/>
</dbReference>
<evidence type="ECO:0000256" key="3">
    <source>
        <dbReference type="ARBA" id="ARBA00023163"/>
    </source>
</evidence>
<dbReference type="PANTHER" id="PTHR43280:SF27">
    <property type="entry name" value="TRANSCRIPTIONAL REGULATOR MTLR"/>
    <property type="match status" value="1"/>
</dbReference>
<dbReference type="OrthoDB" id="1410704at2"/>
<dbReference type="GO" id="GO:0043565">
    <property type="term" value="F:sequence-specific DNA binding"/>
    <property type="evidence" value="ECO:0007669"/>
    <property type="project" value="InterPro"/>
</dbReference>
<dbReference type="SUPFAM" id="SSF46689">
    <property type="entry name" value="Homeodomain-like"/>
    <property type="match status" value="2"/>
</dbReference>
<dbReference type="Gene3D" id="2.60.120.10">
    <property type="entry name" value="Jelly Rolls"/>
    <property type="match status" value="1"/>
</dbReference>
<dbReference type="STRING" id="1302687.SAMN05444267_102824"/>
<evidence type="ECO:0000313" key="5">
    <source>
        <dbReference type="EMBL" id="SHL90810.1"/>
    </source>
</evidence>
<keyword evidence="3" id="KW-0804">Transcription</keyword>
<dbReference type="SMART" id="SM00342">
    <property type="entry name" value="HTH_ARAC"/>
    <property type="match status" value="1"/>
</dbReference>
<dbReference type="EMBL" id="FRAV01000028">
    <property type="protein sequence ID" value="SHL90810.1"/>
    <property type="molecule type" value="Genomic_DNA"/>
</dbReference>
<accession>A0A1M7EGP8</accession>
<evidence type="ECO:0000256" key="2">
    <source>
        <dbReference type="ARBA" id="ARBA00023125"/>
    </source>
</evidence>
<dbReference type="RefSeq" id="WP_073294928.1">
    <property type="nucleotide sequence ID" value="NZ_FRAV01000028.1"/>
</dbReference>
<reference evidence="6" key="1">
    <citation type="submission" date="2016-11" db="EMBL/GenBank/DDBJ databases">
        <authorList>
            <person name="Varghese N."/>
            <person name="Submissions S."/>
        </authorList>
    </citation>
    <scope>NUCLEOTIDE SEQUENCE [LARGE SCALE GENOMIC DNA]</scope>
    <source>
        <strain evidence="6">DSM 26899</strain>
    </source>
</reference>
<evidence type="ECO:0000259" key="4">
    <source>
        <dbReference type="PROSITE" id="PS01124"/>
    </source>
</evidence>
<dbReference type="InterPro" id="IPR011051">
    <property type="entry name" value="RmlC_Cupin_sf"/>
</dbReference>
<proteinExistence type="predicted"/>
<keyword evidence="2" id="KW-0238">DNA-binding</keyword>
<organism evidence="5 6">
    <name type="scientific">Chryseobacterium polytrichastri</name>
    <dbReference type="NCBI Taxonomy" id="1302687"/>
    <lineage>
        <taxon>Bacteria</taxon>
        <taxon>Pseudomonadati</taxon>
        <taxon>Bacteroidota</taxon>
        <taxon>Flavobacteriia</taxon>
        <taxon>Flavobacteriales</taxon>
        <taxon>Weeksellaceae</taxon>
        <taxon>Chryseobacterium group</taxon>
        <taxon>Chryseobacterium</taxon>
    </lineage>
</organism>
<keyword evidence="6" id="KW-1185">Reference proteome</keyword>
<dbReference type="InterPro" id="IPR018060">
    <property type="entry name" value="HTH_AraC"/>
</dbReference>
<dbReference type="GO" id="GO:0003700">
    <property type="term" value="F:DNA-binding transcription factor activity"/>
    <property type="evidence" value="ECO:0007669"/>
    <property type="project" value="InterPro"/>
</dbReference>